<dbReference type="RefSeq" id="WP_150414213.1">
    <property type="nucleotide sequence ID" value="NZ_VYQF01000001.1"/>
</dbReference>
<dbReference type="InterPro" id="IPR015996">
    <property type="entry name" value="UCP028451"/>
</dbReference>
<dbReference type="InterPro" id="IPR012808">
    <property type="entry name" value="CHP02453"/>
</dbReference>
<dbReference type="Proteomes" id="UP000326903">
    <property type="component" value="Unassembled WGS sequence"/>
</dbReference>
<comment type="caution">
    <text evidence="1">The sequence shown here is derived from an EMBL/GenBank/DDBJ whole genome shotgun (WGS) entry which is preliminary data.</text>
</comment>
<dbReference type="AlphaFoldDB" id="A0A5J5IPZ9"/>
<gene>
    <name evidence="1" type="ORF">FW778_08720</name>
</gene>
<dbReference type="EMBL" id="VYQF01000001">
    <property type="protein sequence ID" value="KAA9042084.1"/>
    <property type="molecule type" value="Genomic_DNA"/>
</dbReference>
<proteinExistence type="predicted"/>
<keyword evidence="2" id="KW-1185">Reference proteome</keyword>
<evidence type="ECO:0000313" key="2">
    <source>
        <dbReference type="Proteomes" id="UP000326903"/>
    </source>
</evidence>
<sequence length="222" mass="25666">MFHASTVSFLKELKKNNNKTWFDDHKAKYLSAKIDFENFVRELIVKISAFDDDIKELQPKNCTFRINRDIRFSKDKTPYKTNMGASFNRGGKKSIFAGYYFHLEPGGKSFAGGGLWMPEPIALKKLRQEIDYCFPEFKKIITSSSFKKQYPGLEMDQKQMLVNVPKGYDKENPAAAFLKLKSFVATKDIRDTLLSNKDLVKEAEQAFRALMPLVKFINRSME</sequence>
<protein>
    <submittedName>
        <fullName evidence="1">DUF2461 domain-containing protein</fullName>
    </submittedName>
</protein>
<accession>A0A5J5IPZ9</accession>
<reference evidence="1 2" key="1">
    <citation type="submission" date="2019-09" db="EMBL/GenBank/DDBJ databases">
        <title>Draft genome sequence of Ginsengibacter sp. BR5-29.</title>
        <authorList>
            <person name="Im W.-T."/>
        </authorList>
    </citation>
    <scope>NUCLEOTIDE SEQUENCE [LARGE SCALE GENOMIC DNA]</scope>
    <source>
        <strain evidence="1 2">BR5-29</strain>
    </source>
</reference>
<name>A0A5J5IPZ9_9BACT</name>
<dbReference type="PANTHER" id="PTHR36452">
    <property type="entry name" value="CHROMOSOME 12, WHOLE GENOME SHOTGUN SEQUENCE"/>
    <property type="match status" value="1"/>
</dbReference>
<organism evidence="1 2">
    <name type="scientific">Ginsengibacter hankyongi</name>
    <dbReference type="NCBI Taxonomy" id="2607284"/>
    <lineage>
        <taxon>Bacteria</taxon>
        <taxon>Pseudomonadati</taxon>
        <taxon>Bacteroidota</taxon>
        <taxon>Chitinophagia</taxon>
        <taxon>Chitinophagales</taxon>
        <taxon>Chitinophagaceae</taxon>
        <taxon>Ginsengibacter</taxon>
    </lineage>
</organism>
<evidence type="ECO:0000313" key="1">
    <source>
        <dbReference type="EMBL" id="KAA9042084.1"/>
    </source>
</evidence>
<dbReference type="PIRSF" id="PIRSF028451">
    <property type="entry name" value="UCP028451"/>
    <property type="match status" value="1"/>
</dbReference>
<dbReference type="PANTHER" id="PTHR36452:SF1">
    <property type="entry name" value="DUF2461 DOMAIN-CONTAINING PROTEIN"/>
    <property type="match status" value="1"/>
</dbReference>
<dbReference type="Pfam" id="PF09365">
    <property type="entry name" value="DUF2461"/>
    <property type="match status" value="1"/>
</dbReference>
<dbReference type="NCBIfam" id="TIGR02453">
    <property type="entry name" value="TIGR02453 family protein"/>
    <property type="match status" value="1"/>
</dbReference>